<dbReference type="AlphaFoldDB" id="A0A2H3CMH5"/>
<organism evidence="1 2">
    <name type="scientific">Armillaria gallica</name>
    <name type="common">Bulbous honey fungus</name>
    <name type="synonym">Armillaria bulbosa</name>
    <dbReference type="NCBI Taxonomy" id="47427"/>
    <lineage>
        <taxon>Eukaryota</taxon>
        <taxon>Fungi</taxon>
        <taxon>Dikarya</taxon>
        <taxon>Basidiomycota</taxon>
        <taxon>Agaricomycotina</taxon>
        <taxon>Agaricomycetes</taxon>
        <taxon>Agaricomycetidae</taxon>
        <taxon>Agaricales</taxon>
        <taxon>Marasmiineae</taxon>
        <taxon>Physalacriaceae</taxon>
        <taxon>Armillaria</taxon>
    </lineage>
</organism>
<dbReference type="Proteomes" id="UP000217790">
    <property type="component" value="Unassembled WGS sequence"/>
</dbReference>
<dbReference type="OrthoDB" id="10597020at2759"/>
<name>A0A2H3CMH5_ARMGA</name>
<reference evidence="2" key="1">
    <citation type="journal article" date="2017" name="Nat. Ecol. Evol.">
        <title>Genome expansion and lineage-specific genetic innovations in the forest pathogenic fungi Armillaria.</title>
        <authorList>
            <person name="Sipos G."/>
            <person name="Prasanna A.N."/>
            <person name="Walter M.C."/>
            <person name="O'Connor E."/>
            <person name="Balint B."/>
            <person name="Krizsan K."/>
            <person name="Kiss B."/>
            <person name="Hess J."/>
            <person name="Varga T."/>
            <person name="Slot J."/>
            <person name="Riley R."/>
            <person name="Boka B."/>
            <person name="Rigling D."/>
            <person name="Barry K."/>
            <person name="Lee J."/>
            <person name="Mihaltcheva S."/>
            <person name="LaButti K."/>
            <person name="Lipzen A."/>
            <person name="Waldron R."/>
            <person name="Moloney N.M."/>
            <person name="Sperisen C."/>
            <person name="Kredics L."/>
            <person name="Vagvoelgyi C."/>
            <person name="Patrignani A."/>
            <person name="Fitzpatrick D."/>
            <person name="Nagy I."/>
            <person name="Doyle S."/>
            <person name="Anderson J.B."/>
            <person name="Grigoriev I.V."/>
            <person name="Gueldener U."/>
            <person name="Muensterkoetter M."/>
            <person name="Nagy L.G."/>
        </authorList>
    </citation>
    <scope>NUCLEOTIDE SEQUENCE [LARGE SCALE GENOMIC DNA]</scope>
    <source>
        <strain evidence="2">Ar21-2</strain>
    </source>
</reference>
<sequence>MVVERRLRLPHVSVAEMKYTCYVHLNIYVLFLSLSRRIPRAGDVPGISFLGLDIIDNNWWRQFRVCAIR</sequence>
<gene>
    <name evidence="1" type="ORF">ARMGADRAFT_1089631</name>
</gene>
<protein>
    <submittedName>
        <fullName evidence="1">Uncharacterized protein</fullName>
    </submittedName>
</protein>
<accession>A0A2H3CMH5</accession>
<dbReference type="InParanoid" id="A0A2H3CMH5"/>
<keyword evidence="2" id="KW-1185">Reference proteome</keyword>
<evidence type="ECO:0000313" key="2">
    <source>
        <dbReference type="Proteomes" id="UP000217790"/>
    </source>
</evidence>
<evidence type="ECO:0000313" key="1">
    <source>
        <dbReference type="EMBL" id="PBK83070.1"/>
    </source>
</evidence>
<proteinExistence type="predicted"/>
<dbReference type="EMBL" id="KZ293709">
    <property type="protein sequence ID" value="PBK83070.1"/>
    <property type="molecule type" value="Genomic_DNA"/>
</dbReference>